<sequence>MTIANEDDSRRHRLPDPVPKFLNVGCGYDIRKGYLNVDNGDWHGPDLVADITDLPMLPADYFEEIVAQDVLEHIQRSAQVASLREWGRLLSSTGTLKVRVPSFYDMAILSRRADFQTEEMQQYLVQMVYGTQAYPGDFHLCGYTPWTLKANARDAGLIVTDIRLKDDWLYDVTLRRADALGLLSDEDWVRYVYLHHLDRLADEEGFLFWTSELRRPRTREDVLSAIRAVAG</sequence>
<dbReference type="InterPro" id="IPR029063">
    <property type="entry name" value="SAM-dependent_MTases_sf"/>
</dbReference>
<evidence type="ECO:0000259" key="1">
    <source>
        <dbReference type="Pfam" id="PF13946"/>
    </source>
</evidence>
<dbReference type="SUPFAM" id="SSF53335">
    <property type="entry name" value="S-adenosyl-L-methionine-dependent methyltransferases"/>
    <property type="match status" value="1"/>
</dbReference>
<gene>
    <name evidence="2" type="ORF">MPOCJGCO_1936</name>
</gene>
<keyword evidence="3" id="KW-1185">Reference proteome</keyword>
<dbReference type="Proteomes" id="UP001055057">
    <property type="component" value="Unassembled WGS sequence"/>
</dbReference>
<proteinExistence type="predicted"/>
<evidence type="ECO:0000313" key="3">
    <source>
        <dbReference type="Proteomes" id="UP001055057"/>
    </source>
</evidence>
<name>A0ABQ4TX37_9HYPH</name>
<dbReference type="Gene3D" id="3.40.50.150">
    <property type="entry name" value="Vaccinia Virus protein VP39"/>
    <property type="match status" value="1"/>
</dbReference>
<dbReference type="EMBL" id="BPRB01000097">
    <property type="protein sequence ID" value="GJE59834.1"/>
    <property type="molecule type" value="Genomic_DNA"/>
</dbReference>
<dbReference type="InterPro" id="IPR025282">
    <property type="entry name" value="DUF4214"/>
</dbReference>
<dbReference type="RefSeq" id="WP_238182393.1">
    <property type="nucleotide sequence ID" value="NZ_BPRB01000097.1"/>
</dbReference>
<reference evidence="2" key="2">
    <citation type="submission" date="2021-08" db="EMBL/GenBank/DDBJ databases">
        <authorList>
            <person name="Tani A."/>
            <person name="Ola A."/>
            <person name="Ogura Y."/>
            <person name="Katsura K."/>
            <person name="Hayashi T."/>
        </authorList>
    </citation>
    <scope>NUCLEOTIDE SEQUENCE</scope>
    <source>
        <strain evidence="2">DSM 23632</strain>
    </source>
</reference>
<accession>A0ABQ4TX37</accession>
<organism evidence="2 3">
    <name type="scientific">Methylobacterium trifolii</name>
    <dbReference type="NCBI Taxonomy" id="1003092"/>
    <lineage>
        <taxon>Bacteria</taxon>
        <taxon>Pseudomonadati</taxon>
        <taxon>Pseudomonadota</taxon>
        <taxon>Alphaproteobacteria</taxon>
        <taxon>Hyphomicrobiales</taxon>
        <taxon>Methylobacteriaceae</taxon>
        <taxon>Methylobacterium</taxon>
    </lineage>
</organism>
<reference evidence="2" key="1">
    <citation type="journal article" date="2021" name="Front. Microbiol.">
        <title>Comprehensive Comparative Genomics and Phenotyping of Methylobacterium Species.</title>
        <authorList>
            <person name="Alessa O."/>
            <person name="Ogura Y."/>
            <person name="Fujitani Y."/>
            <person name="Takami H."/>
            <person name="Hayashi T."/>
            <person name="Sahin N."/>
            <person name="Tani A."/>
        </authorList>
    </citation>
    <scope>NUCLEOTIDE SEQUENCE</scope>
    <source>
        <strain evidence="2">DSM 23632</strain>
    </source>
</reference>
<dbReference type="Pfam" id="PF13946">
    <property type="entry name" value="DUF4214"/>
    <property type="match status" value="1"/>
</dbReference>
<evidence type="ECO:0000313" key="2">
    <source>
        <dbReference type="EMBL" id="GJE59834.1"/>
    </source>
</evidence>
<feature type="domain" description="DUF4214" evidence="1">
    <location>
        <begin position="182"/>
        <end position="226"/>
    </location>
</feature>
<comment type="caution">
    <text evidence="2">The sequence shown here is derived from an EMBL/GenBank/DDBJ whole genome shotgun (WGS) entry which is preliminary data.</text>
</comment>
<protein>
    <recommendedName>
        <fullName evidence="1">DUF4214 domain-containing protein</fullName>
    </recommendedName>
</protein>